<feature type="transmembrane region" description="Helical" evidence="6">
    <location>
        <begin position="47"/>
        <end position="68"/>
    </location>
</feature>
<gene>
    <name evidence="7" type="ORF">GCM10011430_12670</name>
</gene>
<evidence type="ECO:0000313" key="7">
    <source>
        <dbReference type="EMBL" id="GGI54093.1"/>
    </source>
</evidence>
<evidence type="ECO:0000256" key="6">
    <source>
        <dbReference type="SAM" id="Phobius"/>
    </source>
</evidence>
<feature type="transmembrane region" description="Helical" evidence="6">
    <location>
        <begin position="138"/>
        <end position="157"/>
    </location>
</feature>
<dbReference type="InterPro" id="IPR005496">
    <property type="entry name" value="Integral_membrane_TerC"/>
</dbReference>
<evidence type="ECO:0008006" key="9">
    <source>
        <dbReference type="Google" id="ProtNLM"/>
    </source>
</evidence>
<evidence type="ECO:0000256" key="1">
    <source>
        <dbReference type="ARBA" id="ARBA00004141"/>
    </source>
</evidence>
<proteinExistence type="inferred from homology"/>
<reference evidence="7" key="2">
    <citation type="submission" date="2020-09" db="EMBL/GenBank/DDBJ databases">
        <authorList>
            <person name="Sun Q."/>
            <person name="Sedlacek I."/>
        </authorList>
    </citation>
    <scope>NUCLEOTIDE SEQUENCE</scope>
    <source>
        <strain evidence="7">CCM 7664</strain>
    </source>
</reference>
<dbReference type="NCBIfam" id="TIGR03717">
    <property type="entry name" value="R_switched_YjbE"/>
    <property type="match status" value="1"/>
</dbReference>
<accession>A0A8J3F8Z9</accession>
<feature type="transmembrane region" description="Helical" evidence="6">
    <location>
        <begin position="12"/>
        <end position="35"/>
    </location>
</feature>
<dbReference type="PANTHER" id="PTHR30238">
    <property type="entry name" value="MEMBRANE BOUND PREDICTED REDOX MODULATOR"/>
    <property type="match status" value="1"/>
</dbReference>
<organism evidence="7 8">
    <name type="scientific">Oxalicibacterium solurbis</name>
    <dbReference type="NCBI Taxonomy" id="69280"/>
    <lineage>
        <taxon>Bacteria</taxon>
        <taxon>Pseudomonadati</taxon>
        <taxon>Pseudomonadota</taxon>
        <taxon>Betaproteobacteria</taxon>
        <taxon>Burkholderiales</taxon>
        <taxon>Oxalobacteraceae</taxon>
        <taxon>Oxalicibacterium</taxon>
    </lineage>
</organism>
<dbReference type="GO" id="GO:0016020">
    <property type="term" value="C:membrane"/>
    <property type="evidence" value="ECO:0007669"/>
    <property type="project" value="UniProtKB-SubCell"/>
</dbReference>
<reference evidence="7" key="1">
    <citation type="journal article" date="2014" name="Int. J. Syst. Evol. Microbiol.">
        <title>Complete genome sequence of Corynebacterium casei LMG S-19264T (=DSM 44701T), isolated from a smear-ripened cheese.</title>
        <authorList>
            <consortium name="US DOE Joint Genome Institute (JGI-PGF)"/>
            <person name="Walter F."/>
            <person name="Albersmeier A."/>
            <person name="Kalinowski J."/>
            <person name="Ruckert C."/>
        </authorList>
    </citation>
    <scope>NUCLEOTIDE SEQUENCE</scope>
    <source>
        <strain evidence="7">CCM 7664</strain>
    </source>
</reference>
<keyword evidence="3 6" id="KW-0812">Transmembrane</keyword>
<feature type="transmembrane region" description="Helical" evidence="6">
    <location>
        <begin position="196"/>
        <end position="219"/>
    </location>
</feature>
<dbReference type="AlphaFoldDB" id="A0A8J3F8Z9"/>
<dbReference type="EMBL" id="BMDP01000002">
    <property type="protein sequence ID" value="GGI54093.1"/>
    <property type="molecule type" value="Genomic_DNA"/>
</dbReference>
<comment type="subcellular location">
    <subcellularLocation>
        <location evidence="1">Membrane</location>
        <topology evidence="1">Multi-pass membrane protein</topology>
    </subcellularLocation>
</comment>
<comment type="similarity">
    <text evidence="2">Belongs to the TerC family.</text>
</comment>
<name>A0A8J3F8Z9_9BURK</name>
<dbReference type="Pfam" id="PF03741">
    <property type="entry name" value="TerC"/>
    <property type="match status" value="1"/>
</dbReference>
<keyword evidence="5 6" id="KW-0472">Membrane</keyword>
<feature type="transmembrane region" description="Helical" evidence="6">
    <location>
        <begin position="164"/>
        <end position="184"/>
    </location>
</feature>
<evidence type="ECO:0000256" key="5">
    <source>
        <dbReference type="ARBA" id="ARBA00023136"/>
    </source>
</evidence>
<evidence type="ECO:0000256" key="3">
    <source>
        <dbReference type="ARBA" id="ARBA00022692"/>
    </source>
</evidence>
<keyword evidence="8" id="KW-1185">Reference proteome</keyword>
<dbReference type="Proteomes" id="UP000627205">
    <property type="component" value="Unassembled WGS sequence"/>
</dbReference>
<keyword evidence="4 6" id="KW-1133">Transmembrane helix</keyword>
<dbReference type="PANTHER" id="PTHR30238:SF4">
    <property type="entry name" value="SLL1022 PROTEIN"/>
    <property type="match status" value="1"/>
</dbReference>
<evidence type="ECO:0000313" key="8">
    <source>
        <dbReference type="Proteomes" id="UP000627205"/>
    </source>
</evidence>
<dbReference type="InterPro" id="IPR022301">
    <property type="entry name" value="Integral_membrane_YjbE"/>
</dbReference>
<dbReference type="RefSeq" id="WP_188420187.1">
    <property type="nucleotide sequence ID" value="NZ_BMDP01000002.1"/>
</dbReference>
<evidence type="ECO:0000256" key="4">
    <source>
        <dbReference type="ARBA" id="ARBA00022989"/>
    </source>
</evidence>
<comment type="caution">
    <text evidence="7">The sequence shown here is derived from an EMBL/GenBank/DDBJ whole genome shotgun (WGS) entry which is preliminary data.</text>
</comment>
<protein>
    <recommendedName>
        <fullName evidence="9">TerC family protein</fullName>
    </recommendedName>
</protein>
<sequence length="235" mass="24683">MFASLSDPTLWVALFQIIIINVLLSGDNAVIIALACRSLPPKEQRNAFLIGTVAIVILMTALTSVASILLTIPYVEMVGAVLLLWIGIKLLLPENEDENVSASENFWGAVKTIIIADIVMSLDNVLGMAGAAKGHMGLLFVGMVITIPLILFGSAMLMKLMERFPIIVTIGAGLLGYVAGEMAVEDPALKGHLANAHYLEIALPILGAAIVVIVGKMLAAKHAAASSSTTVPTEG</sequence>
<evidence type="ECO:0000256" key="2">
    <source>
        <dbReference type="ARBA" id="ARBA00007511"/>
    </source>
</evidence>